<protein>
    <submittedName>
        <fullName evidence="1">Uncharacterized protein</fullName>
    </submittedName>
</protein>
<reference evidence="1" key="1">
    <citation type="submission" date="2022-07" db="EMBL/GenBank/DDBJ databases">
        <title>Genome Sequence of Phlebia brevispora.</title>
        <authorList>
            <person name="Buettner E."/>
        </authorList>
    </citation>
    <scope>NUCLEOTIDE SEQUENCE</scope>
    <source>
        <strain evidence="1">MPL23</strain>
    </source>
</reference>
<accession>A0ACC1TA92</accession>
<keyword evidence="2" id="KW-1185">Reference proteome</keyword>
<organism evidence="1 2">
    <name type="scientific">Phlebia brevispora</name>
    <dbReference type="NCBI Taxonomy" id="194682"/>
    <lineage>
        <taxon>Eukaryota</taxon>
        <taxon>Fungi</taxon>
        <taxon>Dikarya</taxon>
        <taxon>Basidiomycota</taxon>
        <taxon>Agaricomycotina</taxon>
        <taxon>Agaricomycetes</taxon>
        <taxon>Polyporales</taxon>
        <taxon>Meruliaceae</taxon>
        <taxon>Phlebia</taxon>
    </lineage>
</organism>
<dbReference type="EMBL" id="JANHOG010000223">
    <property type="protein sequence ID" value="KAJ3556654.1"/>
    <property type="molecule type" value="Genomic_DNA"/>
</dbReference>
<evidence type="ECO:0000313" key="2">
    <source>
        <dbReference type="Proteomes" id="UP001148662"/>
    </source>
</evidence>
<sequence length="402" mass="44875">MPFLIAPRSLVYYGVADKSTDQVVIIKCSQLSLKRERDILQVLACPRGIPETLEYHEIEDWEVLIMEYTGVDLSSISQHHGADNRNEIAVISAPVVCYLDLHSFDVSPTEHAQIHILEHIHNRGIIHSDIKPANITLLPINPAKSTAECTIYIIDFGLSCTSYEDEERGPVHMDMHIGSALYMSPWIHRGLRPCRRDDLFSAAVTFLALCKGESKLPWRDAVVALGEGPLSLEDHAHIASLKEVALMDSDFFDDLPPVFQQFYKYALSLKHAERPAYYKWFTTFLGSRERNVEDISPTIILKQTSDLLNDAVSIVNSTGLPVIAMALTPVRGYNECIDPPATRLVSHFITWRSAAACVSHVDHSRAAPSSLERLSSSLLALEMVLSAFPTLSTNESLEGKQR</sequence>
<dbReference type="Proteomes" id="UP001148662">
    <property type="component" value="Unassembled WGS sequence"/>
</dbReference>
<proteinExistence type="predicted"/>
<comment type="caution">
    <text evidence="1">The sequence shown here is derived from an EMBL/GenBank/DDBJ whole genome shotgun (WGS) entry which is preliminary data.</text>
</comment>
<gene>
    <name evidence="1" type="ORF">NM688_g1907</name>
</gene>
<name>A0ACC1TA92_9APHY</name>
<evidence type="ECO:0000313" key="1">
    <source>
        <dbReference type="EMBL" id="KAJ3556654.1"/>
    </source>
</evidence>